<evidence type="ECO:0000313" key="15">
    <source>
        <dbReference type="Proteomes" id="UP000254260"/>
    </source>
</evidence>
<sequence length="162" mass="17611">MSHHPDMRGFSLIELMIVLALLSIAVGIAIPGFARLVANNQIEAQAQTLNSLLQFARSQAVVRRTSIEVVNTNNDWIVRTVSGATALRQETFNPNHATIATGLSPVELTFTPNGSAENAVFVICRDDKPLFAYRIEVQPSGSTRLLPRGRDAEGNELGDCQP</sequence>
<keyword evidence="7 12" id="KW-1133">Transmembrane helix</keyword>
<evidence type="ECO:0000256" key="1">
    <source>
        <dbReference type="ARBA" id="ARBA00004377"/>
    </source>
</evidence>
<keyword evidence="3" id="KW-1003">Cell membrane</keyword>
<evidence type="ECO:0000256" key="2">
    <source>
        <dbReference type="ARBA" id="ARBA00021549"/>
    </source>
</evidence>
<evidence type="ECO:0000256" key="11">
    <source>
        <dbReference type="SAM" id="MobiDB-lite"/>
    </source>
</evidence>
<dbReference type="Pfam" id="PF07963">
    <property type="entry name" value="N_methyl"/>
    <property type="match status" value="1"/>
</dbReference>
<feature type="transmembrane region" description="Helical" evidence="12">
    <location>
        <begin position="12"/>
        <end position="34"/>
    </location>
</feature>
<proteinExistence type="inferred from homology"/>
<accession>A0A379J097</accession>
<dbReference type="InterPro" id="IPR012902">
    <property type="entry name" value="N_methyl_site"/>
</dbReference>
<dbReference type="NCBIfam" id="TIGR02532">
    <property type="entry name" value="IV_pilin_GFxxxE"/>
    <property type="match status" value="1"/>
</dbReference>
<dbReference type="GO" id="GO:0015627">
    <property type="term" value="C:type II protein secretion system complex"/>
    <property type="evidence" value="ECO:0007669"/>
    <property type="project" value="InterPro"/>
</dbReference>
<keyword evidence="4" id="KW-0488">Methylation</keyword>
<evidence type="ECO:0000256" key="12">
    <source>
        <dbReference type="SAM" id="Phobius"/>
    </source>
</evidence>
<comment type="similarity">
    <text evidence="9">Belongs to the GSP H family.</text>
</comment>
<dbReference type="InterPro" id="IPR022346">
    <property type="entry name" value="T2SS_GspH"/>
</dbReference>
<keyword evidence="6 12" id="KW-0812">Transmembrane</keyword>
<protein>
    <recommendedName>
        <fullName evidence="2">Type II secretion system protein H</fullName>
    </recommendedName>
    <alternativeName>
        <fullName evidence="10">General secretion pathway protein H</fullName>
    </alternativeName>
</protein>
<evidence type="ECO:0000313" key="14">
    <source>
        <dbReference type="EMBL" id="SUD41483.1"/>
    </source>
</evidence>
<evidence type="ECO:0000256" key="7">
    <source>
        <dbReference type="ARBA" id="ARBA00022989"/>
    </source>
</evidence>
<dbReference type="OrthoDB" id="6880007at2"/>
<dbReference type="InterPro" id="IPR045584">
    <property type="entry name" value="Pilin-like"/>
</dbReference>
<dbReference type="Pfam" id="PF12019">
    <property type="entry name" value="GspH"/>
    <property type="match status" value="1"/>
</dbReference>
<dbReference type="Gene3D" id="3.55.40.10">
    <property type="entry name" value="minor pseudopilin epsh domain"/>
    <property type="match status" value="1"/>
</dbReference>
<keyword evidence="5" id="KW-0997">Cell inner membrane</keyword>
<dbReference type="PROSITE" id="PS00409">
    <property type="entry name" value="PROKAR_NTER_METHYL"/>
    <property type="match status" value="1"/>
</dbReference>
<feature type="domain" description="General secretion pathway GspH" evidence="13">
    <location>
        <begin position="45"/>
        <end position="141"/>
    </location>
</feature>
<evidence type="ECO:0000256" key="10">
    <source>
        <dbReference type="ARBA" id="ARBA00030775"/>
    </source>
</evidence>
<dbReference type="GO" id="GO:0005886">
    <property type="term" value="C:plasma membrane"/>
    <property type="evidence" value="ECO:0007669"/>
    <property type="project" value="UniProtKB-SubCell"/>
</dbReference>
<dbReference type="GO" id="GO:0015628">
    <property type="term" value="P:protein secretion by the type II secretion system"/>
    <property type="evidence" value="ECO:0007669"/>
    <property type="project" value="InterPro"/>
</dbReference>
<evidence type="ECO:0000256" key="3">
    <source>
        <dbReference type="ARBA" id="ARBA00022475"/>
    </source>
</evidence>
<organism evidence="14 15">
    <name type="scientific">Ectopseudomonas mendocina</name>
    <name type="common">Pseudomonas mendocina</name>
    <dbReference type="NCBI Taxonomy" id="300"/>
    <lineage>
        <taxon>Bacteria</taxon>
        <taxon>Pseudomonadati</taxon>
        <taxon>Pseudomonadota</taxon>
        <taxon>Gammaproteobacteria</taxon>
        <taxon>Pseudomonadales</taxon>
        <taxon>Pseudomonadaceae</taxon>
        <taxon>Ectopseudomonas</taxon>
    </lineage>
</organism>
<evidence type="ECO:0000256" key="9">
    <source>
        <dbReference type="ARBA" id="ARBA00025772"/>
    </source>
</evidence>
<keyword evidence="8 12" id="KW-0472">Membrane</keyword>
<name>A0A379J097_ECTME</name>
<gene>
    <name evidence="14" type="ORF">NCTC10899_04355</name>
</gene>
<reference evidence="14 15" key="1">
    <citation type="submission" date="2018-06" db="EMBL/GenBank/DDBJ databases">
        <authorList>
            <consortium name="Pathogen Informatics"/>
            <person name="Doyle S."/>
        </authorList>
    </citation>
    <scope>NUCLEOTIDE SEQUENCE [LARGE SCALE GENOMIC DNA]</scope>
    <source>
        <strain evidence="14 15">NCTC10899</strain>
    </source>
</reference>
<dbReference type="SUPFAM" id="SSF54523">
    <property type="entry name" value="Pili subunits"/>
    <property type="match status" value="1"/>
</dbReference>
<evidence type="ECO:0000256" key="5">
    <source>
        <dbReference type="ARBA" id="ARBA00022519"/>
    </source>
</evidence>
<dbReference type="AlphaFoldDB" id="A0A379J097"/>
<evidence type="ECO:0000259" key="13">
    <source>
        <dbReference type="Pfam" id="PF12019"/>
    </source>
</evidence>
<comment type="subcellular location">
    <subcellularLocation>
        <location evidence="1">Cell inner membrane</location>
        <topology evidence="1">Single-pass membrane protein</topology>
    </subcellularLocation>
</comment>
<evidence type="ECO:0000256" key="8">
    <source>
        <dbReference type="ARBA" id="ARBA00023136"/>
    </source>
</evidence>
<feature type="region of interest" description="Disordered" evidence="11">
    <location>
        <begin position="142"/>
        <end position="162"/>
    </location>
</feature>
<evidence type="ECO:0000256" key="6">
    <source>
        <dbReference type="ARBA" id="ARBA00022692"/>
    </source>
</evidence>
<evidence type="ECO:0000256" key="4">
    <source>
        <dbReference type="ARBA" id="ARBA00022481"/>
    </source>
</evidence>
<dbReference type="Proteomes" id="UP000254260">
    <property type="component" value="Unassembled WGS sequence"/>
</dbReference>
<dbReference type="RefSeq" id="WP_013714189.1">
    <property type="nucleotide sequence ID" value="NZ_CBCRWL010000001.1"/>
</dbReference>
<dbReference type="EMBL" id="UGUU01000001">
    <property type="protein sequence ID" value="SUD41483.1"/>
    <property type="molecule type" value="Genomic_DNA"/>
</dbReference>